<feature type="signal peptide" evidence="3">
    <location>
        <begin position="1"/>
        <end position="23"/>
    </location>
</feature>
<feature type="region of interest" description="Disordered" evidence="1">
    <location>
        <begin position="29"/>
        <end position="50"/>
    </location>
</feature>
<feature type="transmembrane region" description="Helical" evidence="2">
    <location>
        <begin position="58"/>
        <end position="76"/>
    </location>
</feature>
<keyword evidence="3" id="KW-0732">Signal</keyword>
<gene>
    <name evidence="4" type="ORF">SAMN06295912_11655</name>
</gene>
<evidence type="ECO:0000256" key="1">
    <source>
        <dbReference type="SAM" id="MobiDB-lite"/>
    </source>
</evidence>
<evidence type="ECO:0000256" key="2">
    <source>
        <dbReference type="SAM" id="Phobius"/>
    </source>
</evidence>
<evidence type="ECO:0000313" key="4">
    <source>
        <dbReference type="EMBL" id="SNS79293.1"/>
    </source>
</evidence>
<sequence length="92" mass="9066">MRRFALSILAATSLAVMAGQAMAATAAVQPGTSPAAKLSPSARMGATMTNSSHASGNGLGIAMLVLVAAGAIWGAYEMIDGDGDGDDEPVSN</sequence>
<name>A0A239HEQ5_9SPHN</name>
<keyword evidence="2" id="KW-0812">Transmembrane</keyword>
<keyword evidence="2" id="KW-1133">Transmembrane helix</keyword>
<dbReference type="AlphaFoldDB" id="A0A239HEQ5"/>
<accession>A0A239HEQ5</accession>
<keyword evidence="2" id="KW-0472">Membrane</keyword>
<evidence type="ECO:0000256" key="3">
    <source>
        <dbReference type="SAM" id="SignalP"/>
    </source>
</evidence>
<organism evidence="4 5">
    <name type="scientific">Edaphosphingomonas laterariae</name>
    <dbReference type="NCBI Taxonomy" id="861865"/>
    <lineage>
        <taxon>Bacteria</taxon>
        <taxon>Pseudomonadati</taxon>
        <taxon>Pseudomonadota</taxon>
        <taxon>Alphaproteobacteria</taxon>
        <taxon>Sphingomonadales</taxon>
        <taxon>Rhizorhabdaceae</taxon>
        <taxon>Edaphosphingomonas</taxon>
    </lineage>
</organism>
<dbReference type="RefSeq" id="WP_144033798.1">
    <property type="nucleotide sequence ID" value="NZ_FZOS01000016.1"/>
</dbReference>
<protein>
    <submittedName>
        <fullName evidence="4">Uncharacterized protein</fullName>
    </submittedName>
</protein>
<dbReference type="EMBL" id="FZOS01000016">
    <property type="protein sequence ID" value="SNS79293.1"/>
    <property type="molecule type" value="Genomic_DNA"/>
</dbReference>
<proteinExistence type="predicted"/>
<dbReference type="Proteomes" id="UP000198281">
    <property type="component" value="Unassembled WGS sequence"/>
</dbReference>
<evidence type="ECO:0000313" key="5">
    <source>
        <dbReference type="Proteomes" id="UP000198281"/>
    </source>
</evidence>
<keyword evidence="5" id="KW-1185">Reference proteome</keyword>
<reference evidence="5" key="1">
    <citation type="submission" date="2017-06" db="EMBL/GenBank/DDBJ databases">
        <authorList>
            <person name="Varghese N."/>
            <person name="Submissions S."/>
        </authorList>
    </citation>
    <scope>NUCLEOTIDE SEQUENCE [LARGE SCALE GENOMIC DNA]</scope>
    <source>
        <strain evidence="5">LNB2</strain>
    </source>
</reference>
<feature type="chain" id="PRO_5012805625" evidence="3">
    <location>
        <begin position="24"/>
        <end position="92"/>
    </location>
</feature>